<dbReference type="PANTHER" id="PTHR35861">
    <property type="match status" value="1"/>
</dbReference>
<accession>A0A7W9ZIV2</accession>
<evidence type="ECO:0000259" key="3">
    <source>
        <dbReference type="Pfam" id="PF17482"/>
    </source>
</evidence>
<dbReference type="InterPro" id="IPR035089">
    <property type="entry name" value="Phage_sheath_subtilisin"/>
</dbReference>
<evidence type="ECO:0000313" key="4">
    <source>
        <dbReference type="EMBL" id="MBB6212288.1"/>
    </source>
</evidence>
<sequence>MFIGYTEKALDPVSNKPIYLQPTALSSLADYQSYFGYGFRPKFSIVAGSSNDYDFMASTGTGGPSDMGYYKLEQSADSTFYMYNALRLFYANGGGNCYVVSVSNYNGDLNNSQTTATDSGTTIQVADLQAGLAASGSQVGPTMVVIPDSCQLESEADYSSLTAATLALCGNLQDRVAILDLWDSTNPATWNPLTITDQANQFYTAVGSSSDYYSYGSAYFPAVKTSIVTSSEVDYTNLNIFEPDSSTAETLALLLTAQAEQLYGYGTAQYNQVMAAVWQMLPDYVPVPSPPVSSVDPATQPKTVAQLNQFLVNALPLMKQLESLILADMNVAPVSGPIAGIWAQNDQNRGVWNAPANLGLTSVISPTIALTDDQQGPLNVPLNGIAIDVVRYFVNRGPVVWGARTLDGNSNDYRYIQVRRTLIYIEQSIKTSLQQTVFAPNVGQTWVTVTASISNFLTGLWTQGGLMGDKASDAFSVQCGLGSTMTAQDILNGYMIVSVTLQMVHPAEFIELTFKQQMQGT</sequence>
<evidence type="ECO:0000259" key="2">
    <source>
        <dbReference type="Pfam" id="PF04984"/>
    </source>
</evidence>
<proteinExistence type="inferred from homology"/>
<comment type="caution">
    <text evidence="4">The sequence shown here is derived from an EMBL/GenBank/DDBJ whole genome shotgun (WGS) entry which is preliminary data.</text>
</comment>
<dbReference type="Pfam" id="PF17482">
    <property type="entry name" value="Phage_sheath_1C"/>
    <property type="match status" value="1"/>
</dbReference>
<feature type="domain" description="Tail sheath protein subtilisin-like" evidence="2">
    <location>
        <begin position="330"/>
        <end position="406"/>
    </location>
</feature>
<dbReference type="InterPro" id="IPR052042">
    <property type="entry name" value="Tail_sheath_structural"/>
</dbReference>
<name>A0A7W9ZIV2_NOVIT</name>
<evidence type="ECO:0000256" key="1">
    <source>
        <dbReference type="ARBA" id="ARBA00008005"/>
    </source>
</evidence>
<reference evidence="4 5" key="1">
    <citation type="submission" date="2020-08" db="EMBL/GenBank/DDBJ databases">
        <title>Genomic Encyclopedia of Type Strains, Phase IV (KMG-IV): sequencing the most valuable type-strain genomes for metagenomic binning, comparative biology and taxonomic classification.</title>
        <authorList>
            <person name="Goeker M."/>
        </authorList>
    </citation>
    <scope>NUCLEOTIDE SEQUENCE [LARGE SCALE GENOMIC DNA]</scope>
    <source>
        <strain evidence="4 5">DSM 11590</strain>
    </source>
</reference>
<gene>
    <name evidence="4" type="ORF">FHS48_003738</name>
</gene>
<keyword evidence="5" id="KW-1185">Reference proteome</keyword>
<dbReference type="PANTHER" id="PTHR35861:SF1">
    <property type="entry name" value="PHAGE TAIL SHEATH PROTEIN"/>
    <property type="match status" value="1"/>
</dbReference>
<evidence type="ECO:0000313" key="5">
    <source>
        <dbReference type="Proteomes" id="UP000544872"/>
    </source>
</evidence>
<protein>
    <recommendedName>
        <fullName evidence="6">Tail sheath protein C-terminal domain-containing protein</fullName>
    </recommendedName>
</protein>
<dbReference type="Gene3D" id="3.40.50.11780">
    <property type="match status" value="1"/>
</dbReference>
<dbReference type="EMBL" id="JACIIX010000020">
    <property type="protein sequence ID" value="MBB6212288.1"/>
    <property type="molecule type" value="Genomic_DNA"/>
</dbReference>
<dbReference type="AlphaFoldDB" id="A0A7W9ZIV2"/>
<organism evidence="4 5">
    <name type="scientific">Novispirillum itersonii</name>
    <name type="common">Aquaspirillum itersonii</name>
    <dbReference type="NCBI Taxonomy" id="189"/>
    <lineage>
        <taxon>Bacteria</taxon>
        <taxon>Pseudomonadati</taxon>
        <taxon>Pseudomonadota</taxon>
        <taxon>Alphaproteobacteria</taxon>
        <taxon>Rhodospirillales</taxon>
        <taxon>Novispirillaceae</taxon>
        <taxon>Novispirillum</taxon>
    </lineage>
</organism>
<comment type="similarity">
    <text evidence="1">Belongs to the myoviridae tail sheath protein family.</text>
</comment>
<dbReference type="InterPro" id="IPR020287">
    <property type="entry name" value="Tail_sheath_C"/>
</dbReference>
<evidence type="ECO:0008006" key="6">
    <source>
        <dbReference type="Google" id="ProtNLM"/>
    </source>
</evidence>
<feature type="domain" description="Tail sheath protein C-terminal" evidence="3">
    <location>
        <begin position="410"/>
        <end position="515"/>
    </location>
</feature>
<dbReference type="RefSeq" id="WP_184266014.1">
    <property type="nucleotide sequence ID" value="NZ_JACIIX010000020.1"/>
</dbReference>
<dbReference type="Proteomes" id="UP000544872">
    <property type="component" value="Unassembled WGS sequence"/>
</dbReference>
<dbReference type="Pfam" id="PF04984">
    <property type="entry name" value="Phage_sheath_1"/>
    <property type="match status" value="1"/>
</dbReference>